<evidence type="ECO:0000313" key="3">
    <source>
        <dbReference type="Proteomes" id="UP001322138"/>
    </source>
</evidence>
<keyword evidence="3" id="KW-1185">Reference proteome</keyword>
<feature type="region of interest" description="Disordered" evidence="1">
    <location>
        <begin position="205"/>
        <end position="256"/>
    </location>
</feature>
<protein>
    <submittedName>
        <fullName evidence="2">Uncharacterized protein</fullName>
    </submittedName>
</protein>
<dbReference type="RefSeq" id="XP_062733147.1">
    <property type="nucleotide sequence ID" value="XM_062877369.1"/>
</dbReference>
<dbReference type="Proteomes" id="UP001322138">
    <property type="component" value="Unassembled WGS sequence"/>
</dbReference>
<proteinExistence type="predicted"/>
<feature type="compositionally biased region" description="Low complexity" evidence="1">
    <location>
        <begin position="210"/>
        <end position="248"/>
    </location>
</feature>
<accession>A0ABR0FJM5</accession>
<dbReference type="GeneID" id="87896851"/>
<evidence type="ECO:0000313" key="2">
    <source>
        <dbReference type="EMBL" id="KAK4644171.1"/>
    </source>
</evidence>
<gene>
    <name evidence="2" type="ORF">QC761_302290</name>
</gene>
<organism evidence="2 3">
    <name type="scientific">Podospora bellae-mahoneyi</name>
    <dbReference type="NCBI Taxonomy" id="2093777"/>
    <lineage>
        <taxon>Eukaryota</taxon>
        <taxon>Fungi</taxon>
        <taxon>Dikarya</taxon>
        <taxon>Ascomycota</taxon>
        <taxon>Pezizomycotina</taxon>
        <taxon>Sordariomycetes</taxon>
        <taxon>Sordariomycetidae</taxon>
        <taxon>Sordariales</taxon>
        <taxon>Podosporaceae</taxon>
        <taxon>Podospora</taxon>
    </lineage>
</organism>
<name>A0ABR0FJM5_9PEZI</name>
<evidence type="ECO:0000256" key="1">
    <source>
        <dbReference type="SAM" id="MobiDB-lite"/>
    </source>
</evidence>
<reference evidence="2 3" key="1">
    <citation type="journal article" date="2023" name="bioRxiv">
        <title>High-quality genome assemblies of four members of thePodospora anserinaspecies complex.</title>
        <authorList>
            <person name="Ament-Velasquez S.L."/>
            <person name="Vogan A.A."/>
            <person name="Wallerman O."/>
            <person name="Hartmann F."/>
            <person name="Gautier V."/>
            <person name="Silar P."/>
            <person name="Giraud T."/>
            <person name="Johannesson H."/>
        </authorList>
    </citation>
    <scope>NUCLEOTIDE SEQUENCE [LARGE SCALE GENOMIC DNA]</scope>
    <source>
        <strain evidence="2 3">CBS 112042</strain>
    </source>
</reference>
<comment type="caution">
    <text evidence="2">The sequence shown here is derived from an EMBL/GenBank/DDBJ whole genome shotgun (WGS) entry which is preliminary data.</text>
</comment>
<dbReference type="EMBL" id="JAFFGZ010000005">
    <property type="protein sequence ID" value="KAK4644171.1"/>
    <property type="molecule type" value="Genomic_DNA"/>
</dbReference>
<sequence>MHHDASEEPRGRHHVVMDPCQQSFSTRAPKSSCPPPLAVDRMGGVNDSRGVLRMSISGQESLYIRVNTGFTRHGLVAHETSMITAIFAVAATVAATSVAASSLLSTPTSFPLTTGPDVQELAAWTANPIRTVVTVNSNPIDVLAAAEEDVPKVLEKLRELCAGPYAHKYPEIYDYLGGEELWWPTAVPSTSPSILSYISTPQSSSIAAKPTLSGPTTTSSLPTTTSSPPIPTSSLALPTSSLDSSTATVNSSTSPADSELSVVAATRLIAPVVPTSVSVAASTITSSPSTLELTVTRSIYRFHLTAPPAEMVECPYSSSAEGENGETKALCSVTTIHHLLPISTLITVTGPVLSFPRNGAPVTTMEKPTRTTTLLRTRIRFTRIKTIDTELLNDDEDDAPLPPASVQFVSSCSPTLEVDTAPTTPTAGFEPELPTAVLPSATNRPGWAGYRPFPSISWFRSADPPGGCTQTETIFSKMTGFQTATVFAATARATRVVACECPNIKVVLVGGPGVVIEARTTVTVGEVRTETGLECYTGVNGGGLRGR</sequence>